<reference evidence="1 2" key="1">
    <citation type="submission" date="2024-08" db="EMBL/GenBank/DDBJ databases">
        <title>Gnathostoma spinigerum genome.</title>
        <authorList>
            <person name="Gonzalez-Bertolin B."/>
            <person name="Monzon S."/>
            <person name="Zaballos A."/>
            <person name="Jimenez P."/>
            <person name="Dekumyoy P."/>
            <person name="Varona S."/>
            <person name="Cuesta I."/>
            <person name="Sumanam S."/>
            <person name="Adisakwattana P."/>
            <person name="Gasser R.B."/>
            <person name="Hernandez-Gonzalez A."/>
            <person name="Young N.D."/>
            <person name="Perteguer M.J."/>
        </authorList>
    </citation>
    <scope>NUCLEOTIDE SEQUENCE [LARGE SCALE GENOMIC DNA]</scope>
    <source>
        <strain evidence="1">AL3</strain>
        <tissue evidence="1">Liver</tissue>
    </source>
</reference>
<dbReference type="Proteomes" id="UP001608902">
    <property type="component" value="Unassembled WGS sequence"/>
</dbReference>
<keyword evidence="2" id="KW-1185">Reference proteome</keyword>
<evidence type="ECO:0000313" key="1">
    <source>
        <dbReference type="EMBL" id="MFH4983701.1"/>
    </source>
</evidence>
<comment type="caution">
    <text evidence="1">The sequence shown here is derived from an EMBL/GenBank/DDBJ whole genome shotgun (WGS) entry which is preliminary data.</text>
</comment>
<dbReference type="EMBL" id="JBGFUD010013381">
    <property type="protein sequence ID" value="MFH4983701.1"/>
    <property type="molecule type" value="Genomic_DNA"/>
</dbReference>
<accession>A0ABD6EWH1</accession>
<proteinExistence type="predicted"/>
<sequence length="125" mass="14133">MIKLCNYECFSTEFPSGQSSGVLTAPERCPSTATAPECPEKWNYYFDPVLGRDTCFRVYFKNDSENHNYCKDDEDGARLGMPKTYGAMAFVYGSFISRSISDFLQIKVSKMIFVAKCLWIGEVAV</sequence>
<name>A0ABD6EWH1_9BILA</name>
<organism evidence="1 2">
    <name type="scientific">Gnathostoma spinigerum</name>
    <dbReference type="NCBI Taxonomy" id="75299"/>
    <lineage>
        <taxon>Eukaryota</taxon>
        <taxon>Metazoa</taxon>
        <taxon>Ecdysozoa</taxon>
        <taxon>Nematoda</taxon>
        <taxon>Chromadorea</taxon>
        <taxon>Rhabditida</taxon>
        <taxon>Spirurina</taxon>
        <taxon>Gnathostomatomorpha</taxon>
        <taxon>Gnathostomatoidea</taxon>
        <taxon>Gnathostomatidae</taxon>
        <taxon>Gnathostoma</taxon>
    </lineage>
</organism>
<gene>
    <name evidence="1" type="ORF">AB6A40_010410</name>
</gene>
<dbReference type="AlphaFoldDB" id="A0ABD6EWH1"/>
<evidence type="ECO:0008006" key="3">
    <source>
        <dbReference type="Google" id="ProtNLM"/>
    </source>
</evidence>
<evidence type="ECO:0000313" key="2">
    <source>
        <dbReference type="Proteomes" id="UP001608902"/>
    </source>
</evidence>
<protein>
    <recommendedName>
        <fullName evidence="3">BPTI/Kunitz inhibitor domain-containing protein</fullName>
    </recommendedName>
</protein>